<dbReference type="AlphaFoldDB" id="A0A4U1CNI6"/>
<dbReference type="EMBL" id="SWBR01000003">
    <property type="protein sequence ID" value="TKC08263.1"/>
    <property type="molecule type" value="Genomic_DNA"/>
</dbReference>
<evidence type="ECO:0000313" key="5">
    <source>
        <dbReference type="Proteomes" id="UP000309488"/>
    </source>
</evidence>
<dbReference type="Pfam" id="PF13174">
    <property type="entry name" value="TPR_6"/>
    <property type="match status" value="1"/>
</dbReference>
<dbReference type="InterPro" id="IPR011990">
    <property type="entry name" value="TPR-like_helical_dom_sf"/>
</dbReference>
<dbReference type="Pfam" id="PF14559">
    <property type="entry name" value="TPR_19"/>
    <property type="match status" value="1"/>
</dbReference>
<keyword evidence="2" id="KW-0802">TPR repeat</keyword>
<evidence type="ECO:0000256" key="2">
    <source>
        <dbReference type="ARBA" id="ARBA00022803"/>
    </source>
</evidence>
<dbReference type="SMART" id="SM00028">
    <property type="entry name" value="TPR"/>
    <property type="match status" value="6"/>
</dbReference>
<reference evidence="4 5" key="1">
    <citation type="submission" date="2019-04" db="EMBL/GenBank/DDBJ databases">
        <title>Pedobacter sp. RP-3-22 sp. nov., isolated from Arctic soil.</title>
        <authorList>
            <person name="Dahal R.H."/>
            <person name="Kim D.-U."/>
        </authorList>
    </citation>
    <scope>NUCLEOTIDE SEQUENCE [LARGE SCALE GENOMIC DNA]</scope>
    <source>
        <strain evidence="4 5">RP-3-22</strain>
    </source>
</reference>
<protein>
    <recommendedName>
        <fullName evidence="6">Tetratricopeptide repeat protein</fullName>
    </recommendedName>
</protein>
<dbReference type="PANTHER" id="PTHR44186">
    <property type="match status" value="1"/>
</dbReference>
<comment type="caution">
    <text evidence="4">The sequence shown here is derived from an EMBL/GenBank/DDBJ whole genome shotgun (WGS) entry which is preliminary data.</text>
</comment>
<sequence length="390" mass="44235">MKKLFILILSLSCYQNLNAQTTVIDKEKLLDFYQTQRYADAAKYLQSVYSEDTQDVKALSQIAYCNMMAGKLPDAEKSYLKINAIQPNTLPVLFSLASINSRRGNELKAKVYLESIIKLDSTNFNAYKQLAGFTDSTALKIAYLKKANALNAIDADVAYDLAFQYKNLKIYEPAYQVLKIAIAADTSNFILQQAQLPIANELKKYKEVISVGEKLLQNGGDANVVKDVGRAYFSLKNYQKCITLYKILEDMALQNESILYYMSISYRELKNYEMATTYAKKTVEEGISPNTALYYSLLGGIYEERNQNTNAIAAYKKGLTFSAYNTIYYRLGLLYDFKLNQTKTALGYYNQYLKSKPKAEDKSQIEYSKTRIAEINQPKASKIGLTSVQN</sequence>
<evidence type="ECO:0008006" key="6">
    <source>
        <dbReference type="Google" id="ProtNLM"/>
    </source>
</evidence>
<feature type="signal peptide" evidence="3">
    <location>
        <begin position="1"/>
        <end position="19"/>
    </location>
</feature>
<dbReference type="SUPFAM" id="SSF48452">
    <property type="entry name" value="TPR-like"/>
    <property type="match status" value="2"/>
</dbReference>
<dbReference type="PANTHER" id="PTHR44186:SF1">
    <property type="entry name" value="BARDET-BIEDL SYNDROME 4 PROTEIN"/>
    <property type="match status" value="1"/>
</dbReference>
<keyword evidence="3" id="KW-0732">Signal</keyword>
<dbReference type="Gene3D" id="1.25.40.10">
    <property type="entry name" value="Tetratricopeptide repeat domain"/>
    <property type="match status" value="3"/>
</dbReference>
<evidence type="ECO:0000313" key="4">
    <source>
        <dbReference type="EMBL" id="TKC08263.1"/>
    </source>
</evidence>
<dbReference type="RefSeq" id="WP_136842122.1">
    <property type="nucleotide sequence ID" value="NZ_SWBR01000003.1"/>
</dbReference>
<gene>
    <name evidence="4" type="ORF">FA048_13990</name>
</gene>
<proteinExistence type="predicted"/>
<keyword evidence="1" id="KW-0677">Repeat</keyword>
<feature type="chain" id="PRO_5020270538" description="Tetratricopeptide repeat protein" evidence="3">
    <location>
        <begin position="20"/>
        <end position="390"/>
    </location>
</feature>
<dbReference type="InterPro" id="IPR019734">
    <property type="entry name" value="TPR_rpt"/>
</dbReference>
<evidence type="ECO:0000256" key="3">
    <source>
        <dbReference type="SAM" id="SignalP"/>
    </source>
</evidence>
<dbReference type="OrthoDB" id="1221582at2"/>
<dbReference type="Proteomes" id="UP000309488">
    <property type="component" value="Unassembled WGS sequence"/>
</dbReference>
<keyword evidence="5" id="KW-1185">Reference proteome</keyword>
<organism evidence="4 5">
    <name type="scientific">Pedobacter polaris</name>
    <dbReference type="NCBI Taxonomy" id="2571273"/>
    <lineage>
        <taxon>Bacteria</taxon>
        <taxon>Pseudomonadati</taxon>
        <taxon>Bacteroidota</taxon>
        <taxon>Sphingobacteriia</taxon>
        <taxon>Sphingobacteriales</taxon>
        <taxon>Sphingobacteriaceae</taxon>
        <taxon>Pedobacter</taxon>
    </lineage>
</organism>
<accession>A0A4U1CNI6</accession>
<name>A0A4U1CNI6_9SPHI</name>
<evidence type="ECO:0000256" key="1">
    <source>
        <dbReference type="ARBA" id="ARBA00022737"/>
    </source>
</evidence>